<evidence type="ECO:0000256" key="1">
    <source>
        <dbReference type="ARBA" id="ARBA00006484"/>
    </source>
</evidence>
<dbReference type="CDD" id="cd05233">
    <property type="entry name" value="SDR_c"/>
    <property type="match status" value="1"/>
</dbReference>
<comment type="caution">
    <text evidence="4">The sequence shown here is derived from an EMBL/GenBank/DDBJ whole genome shotgun (WGS) entry which is preliminary data.</text>
</comment>
<keyword evidence="5" id="KW-1185">Reference proteome</keyword>
<dbReference type="Pfam" id="PF00106">
    <property type="entry name" value="adh_short"/>
    <property type="match status" value="1"/>
</dbReference>
<sequence length="247" mass="26159">MASKFALVTGAGSGVGRAASLALVEEGWTVALLGRRRDALEETAGLCQGETLVLPADVTEPAQIDAAFATLAEKFGRLDLLFNNAGNNVPGTPFEELTAEQWFKVVAVNLNGVFLCAHAAFRMMAKQQPMGGRIINNGSISAHVPRPGSAPYTATKHAVTGLTKSMNLDGRRFDIAVGQIDIGNAATPMAERMAKGVPQADWTIKAEPLMKVDHVGRAVAQMAAWPLETNVLTMTIMASKMPFVGRG</sequence>
<gene>
    <name evidence="4" type="ORF">HEQ75_08490</name>
</gene>
<dbReference type="InterPro" id="IPR002347">
    <property type="entry name" value="SDR_fam"/>
</dbReference>
<proteinExistence type="inferred from homology"/>
<evidence type="ECO:0000313" key="5">
    <source>
        <dbReference type="Proteomes" id="UP000787635"/>
    </source>
</evidence>
<comment type="similarity">
    <text evidence="1 3">Belongs to the short-chain dehydrogenases/reductases (SDR) family.</text>
</comment>
<name>A0ABX1E2I2_9PROT</name>
<protein>
    <submittedName>
        <fullName evidence="4">SDR family oxidoreductase</fullName>
    </submittedName>
</protein>
<dbReference type="RefSeq" id="WP_168029263.1">
    <property type="nucleotide sequence ID" value="NZ_JAAVNE010000010.1"/>
</dbReference>
<reference evidence="4 5" key="1">
    <citation type="submission" date="2020-03" db="EMBL/GenBank/DDBJ databases">
        <title>Roseomonas selenitidurans sp. nov. isolated from urban soil.</title>
        <authorList>
            <person name="Liu H."/>
        </authorList>
    </citation>
    <scope>NUCLEOTIDE SEQUENCE [LARGE SCALE GENOMIC DNA]</scope>
    <source>
        <strain evidence="4 5">BU-1</strain>
    </source>
</reference>
<dbReference type="PRINTS" id="PR00081">
    <property type="entry name" value="GDHRDH"/>
</dbReference>
<dbReference type="InterPro" id="IPR036291">
    <property type="entry name" value="NAD(P)-bd_dom_sf"/>
</dbReference>
<accession>A0ABX1E2I2</accession>
<dbReference type="Proteomes" id="UP000787635">
    <property type="component" value="Unassembled WGS sequence"/>
</dbReference>
<evidence type="ECO:0000313" key="4">
    <source>
        <dbReference type="EMBL" id="NKC30900.1"/>
    </source>
</evidence>
<evidence type="ECO:0000256" key="2">
    <source>
        <dbReference type="ARBA" id="ARBA00023002"/>
    </source>
</evidence>
<dbReference type="PANTHER" id="PTHR43669">
    <property type="entry name" value="5-KETO-D-GLUCONATE 5-REDUCTASE"/>
    <property type="match status" value="1"/>
</dbReference>
<dbReference type="Gene3D" id="3.40.50.720">
    <property type="entry name" value="NAD(P)-binding Rossmann-like Domain"/>
    <property type="match status" value="1"/>
</dbReference>
<dbReference type="PANTHER" id="PTHR43669:SF12">
    <property type="entry name" value="BLR5618 PROTEIN"/>
    <property type="match status" value="1"/>
</dbReference>
<dbReference type="SUPFAM" id="SSF51735">
    <property type="entry name" value="NAD(P)-binding Rossmann-fold domains"/>
    <property type="match status" value="1"/>
</dbReference>
<keyword evidence="2" id="KW-0560">Oxidoreductase</keyword>
<evidence type="ECO:0000256" key="3">
    <source>
        <dbReference type="RuleBase" id="RU000363"/>
    </source>
</evidence>
<dbReference type="EMBL" id="JAAVNE010000010">
    <property type="protein sequence ID" value="NKC30900.1"/>
    <property type="molecule type" value="Genomic_DNA"/>
</dbReference>
<dbReference type="PRINTS" id="PR00080">
    <property type="entry name" value="SDRFAMILY"/>
</dbReference>
<organism evidence="4 5">
    <name type="scientific">Falsiroseomonas selenitidurans</name>
    <dbReference type="NCBI Taxonomy" id="2716335"/>
    <lineage>
        <taxon>Bacteria</taxon>
        <taxon>Pseudomonadati</taxon>
        <taxon>Pseudomonadota</taxon>
        <taxon>Alphaproteobacteria</taxon>
        <taxon>Acetobacterales</taxon>
        <taxon>Roseomonadaceae</taxon>
        <taxon>Falsiroseomonas</taxon>
    </lineage>
</organism>